<comment type="catalytic activity">
    <reaction evidence="8">
        <text>Successive hydrolysis of beta-D-glucose units from the non-reducing ends of (1-&gt;3)-beta-D-glucans, releasing alpha-glucose.</text>
        <dbReference type="EC" id="3.2.1.58"/>
    </reaction>
</comment>
<dbReference type="Proteomes" id="UP000750711">
    <property type="component" value="Unassembled WGS sequence"/>
</dbReference>
<keyword evidence="14" id="KW-1185">Reference proteome</keyword>
<proteinExistence type="inferred from homology"/>
<evidence type="ECO:0000256" key="6">
    <source>
        <dbReference type="ARBA" id="ARBA00023295"/>
    </source>
</evidence>
<evidence type="ECO:0000313" key="13">
    <source>
        <dbReference type="EMBL" id="KAH0563473.1"/>
    </source>
</evidence>
<sequence>MLVDCIPAGTSTKPTSTPTKSISASGNVLKANHPASSTPTYSSSNSTTSPAQNQSPGFLRGVNIGGWLILEPWMNSDVISGTGAADEFTFSQNVPDAESRLQNHWQSYFTEADVQKLSATGINAIRIPIGFWAFDNSNTPYIKGADAYLEKAIGWARNAGVKVWVDLHGLPGSQNGFDHSGHAGAVDWQKGNNIQWSIDILKTVAAKYGAQQYADTVVGLELVNEPISWGDNNVDTTKQFAKDAYNAVKAAAANQNLVVIMHDAFLGPSSWTAFPGQLNSGRRFGVDTHLYQIFTDADKSLNQDQHIKKACGWSSDLASANKVMPTFVGEFSGATVICVNPDGSTTAGESCSTPGCQCQSASVDSWNDNMIAQIRKYVEAQLDVFEQNSSGYFFWSFKAPWAWDFFEGINKGFIPNPVTSRKYPNQCGYS</sequence>
<dbReference type="GO" id="GO:0071555">
    <property type="term" value="P:cell wall organization"/>
    <property type="evidence" value="ECO:0007669"/>
    <property type="project" value="UniProtKB-KW"/>
</dbReference>
<dbReference type="InterPro" id="IPR017853">
    <property type="entry name" value="GH"/>
</dbReference>
<organism evidence="13 14">
    <name type="scientific">Trichoglossum hirsutum</name>
    <dbReference type="NCBI Taxonomy" id="265104"/>
    <lineage>
        <taxon>Eukaryota</taxon>
        <taxon>Fungi</taxon>
        <taxon>Dikarya</taxon>
        <taxon>Ascomycota</taxon>
        <taxon>Pezizomycotina</taxon>
        <taxon>Geoglossomycetes</taxon>
        <taxon>Geoglossales</taxon>
        <taxon>Geoglossaceae</taxon>
        <taxon>Trichoglossum</taxon>
    </lineage>
</organism>
<dbReference type="PANTHER" id="PTHR31297">
    <property type="entry name" value="GLUCAN ENDO-1,6-BETA-GLUCOSIDASE B"/>
    <property type="match status" value="1"/>
</dbReference>
<comment type="caution">
    <text evidence="13">The sequence shown here is derived from an EMBL/GenBank/DDBJ whole genome shotgun (WGS) entry which is preliminary data.</text>
</comment>
<comment type="subcellular location">
    <subcellularLocation>
        <location evidence="1">Secreted</location>
    </subcellularLocation>
</comment>
<feature type="compositionally biased region" description="Low complexity" evidence="11">
    <location>
        <begin position="10"/>
        <end position="25"/>
    </location>
</feature>
<dbReference type="GO" id="GO:0005576">
    <property type="term" value="C:extracellular region"/>
    <property type="evidence" value="ECO:0007669"/>
    <property type="project" value="UniProtKB-SubCell"/>
</dbReference>
<dbReference type="GO" id="GO:0009251">
    <property type="term" value="P:glucan catabolic process"/>
    <property type="evidence" value="ECO:0007669"/>
    <property type="project" value="TreeGrafter"/>
</dbReference>
<evidence type="ECO:0000313" key="14">
    <source>
        <dbReference type="Proteomes" id="UP000750711"/>
    </source>
</evidence>
<dbReference type="InterPro" id="IPR001547">
    <property type="entry name" value="Glyco_hydro_5"/>
</dbReference>
<dbReference type="PANTHER" id="PTHR31297:SF1">
    <property type="entry name" value="GLUCAN 1,3-BETA-GLUCOSIDASE I_II-RELATED"/>
    <property type="match status" value="1"/>
</dbReference>
<evidence type="ECO:0000256" key="3">
    <source>
        <dbReference type="ARBA" id="ARBA00022525"/>
    </source>
</evidence>
<evidence type="ECO:0000259" key="12">
    <source>
        <dbReference type="Pfam" id="PF00150"/>
    </source>
</evidence>
<evidence type="ECO:0000256" key="5">
    <source>
        <dbReference type="ARBA" id="ARBA00022801"/>
    </source>
</evidence>
<dbReference type="EC" id="3.2.1.58" evidence="9"/>
<dbReference type="InterPro" id="IPR050386">
    <property type="entry name" value="Glycosyl_hydrolase_5"/>
</dbReference>
<evidence type="ECO:0000256" key="10">
    <source>
        <dbReference type="RuleBase" id="RU361153"/>
    </source>
</evidence>
<keyword evidence="7" id="KW-0961">Cell wall biogenesis/degradation</keyword>
<keyword evidence="5 10" id="KW-0378">Hydrolase</keyword>
<reference evidence="13" key="1">
    <citation type="submission" date="2021-03" db="EMBL/GenBank/DDBJ databases">
        <title>Comparative genomics and phylogenomic investigation of the class Geoglossomycetes provide insights into ecological specialization and systematics.</title>
        <authorList>
            <person name="Melie T."/>
            <person name="Pirro S."/>
            <person name="Miller A.N."/>
            <person name="Quandt A."/>
        </authorList>
    </citation>
    <scope>NUCLEOTIDE SEQUENCE</scope>
    <source>
        <strain evidence="13">CAQ_001_2017</strain>
    </source>
</reference>
<evidence type="ECO:0000256" key="2">
    <source>
        <dbReference type="ARBA" id="ARBA00005641"/>
    </source>
</evidence>
<dbReference type="SUPFAM" id="SSF51445">
    <property type="entry name" value="(Trans)glycosidases"/>
    <property type="match status" value="1"/>
</dbReference>
<dbReference type="AlphaFoldDB" id="A0A9P8LFP0"/>
<evidence type="ECO:0000256" key="9">
    <source>
        <dbReference type="ARBA" id="ARBA00038929"/>
    </source>
</evidence>
<accession>A0A9P8LFP0</accession>
<dbReference type="GO" id="GO:0009986">
    <property type="term" value="C:cell surface"/>
    <property type="evidence" value="ECO:0007669"/>
    <property type="project" value="TreeGrafter"/>
</dbReference>
<dbReference type="PROSITE" id="PS00659">
    <property type="entry name" value="GLYCOSYL_HYDROL_F5"/>
    <property type="match status" value="1"/>
</dbReference>
<dbReference type="InterPro" id="IPR018087">
    <property type="entry name" value="Glyco_hydro_5_CS"/>
</dbReference>
<keyword evidence="3" id="KW-0964">Secreted</keyword>
<keyword evidence="6 10" id="KW-0326">Glycosidase</keyword>
<dbReference type="Pfam" id="PF00150">
    <property type="entry name" value="Cellulase"/>
    <property type="match status" value="1"/>
</dbReference>
<comment type="similarity">
    <text evidence="2 10">Belongs to the glycosyl hydrolase 5 (cellulase A) family.</text>
</comment>
<evidence type="ECO:0000256" key="8">
    <source>
        <dbReference type="ARBA" id="ARBA00036824"/>
    </source>
</evidence>
<feature type="compositionally biased region" description="Low complexity" evidence="11">
    <location>
        <begin position="35"/>
        <end position="55"/>
    </location>
</feature>
<evidence type="ECO:0000256" key="1">
    <source>
        <dbReference type="ARBA" id="ARBA00004613"/>
    </source>
</evidence>
<evidence type="ECO:0000256" key="7">
    <source>
        <dbReference type="ARBA" id="ARBA00023316"/>
    </source>
</evidence>
<evidence type="ECO:0000256" key="11">
    <source>
        <dbReference type="SAM" id="MobiDB-lite"/>
    </source>
</evidence>
<gene>
    <name evidence="13" type="ORF">GP486_001957</name>
</gene>
<dbReference type="GO" id="GO:0004338">
    <property type="term" value="F:glucan exo-1,3-beta-glucosidase activity"/>
    <property type="evidence" value="ECO:0007669"/>
    <property type="project" value="UniProtKB-EC"/>
</dbReference>
<evidence type="ECO:0000256" key="4">
    <source>
        <dbReference type="ARBA" id="ARBA00022729"/>
    </source>
</evidence>
<dbReference type="EMBL" id="JAGHQM010000198">
    <property type="protein sequence ID" value="KAH0563473.1"/>
    <property type="molecule type" value="Genomic_DNA"/>
</dbReference>
<keyword evidence="4" id="KW-0732">Signal</keyword>
<feature type="domain" description="Glycoside hydrolase family 5" evidence="12">
    <location>
        <begin position="101"/>
        <end position="396"/>
    </location>
</feature>
<dbReference type="Gene3D" id="3.20.20.80">
    <property type="entry name" value="Glycosidases"/>
    <property type="match status" value="1"/>
</dbReference>
<protein>
    <recommendedName>
        <fullName evidence="9">glucan 1,3-beta-glucosidase</fullName>
        <ecNumber evidence="9">3.2.1.58</ecNumber>
    </recommendedName>
</protein>
<feature type="region of interest" description="Disordered" evidence="11">
    <location>
        <begin position="1"/>
        <end position="57"/>
    </location>
</feature>
<name>A0A9P8LFP0_9PEZI</name>